<keyword evidence="3" id="KW-1185">Reference proteome</keyword>
<dbReference type="Pfam" id="PF12974">
    <property type="entry name" value="Phosphonate-bd"/>
    <property type="match status" value="1"/>
</dbReference>
<feature type="chain" id="PRO_5043643921" evidence="1">
    <location>
        <begin position="24"/>
        <end position="274"/>
    </location>
</feature>
<accession>A0AAW3ZJ64</accession>
<sequence>MRHIVASGLLALGLASATWQARADTYTVTVEPSYPPDQAAEVYQPLFDYLGKETGHTFKILATRNYHFYWRDLRQSRPTDFAFEEAHFTDYRAKRAGFEPLAKKTERAVFVLLVSDPELADAGLNALVGRRIVSMPAPSMGFALAAEMYKNPIAQPEIRSEASTWRDGVEMVFSGDAEAAMVPVHIADQYPNLVEVSRSKDYPGAAFSAGPTVPDEVKAAVKAALLKLSDDPSAFEILAELGATGFVEVAEGEYDGQEKMLAAFFGYRPPQSVE</sequence>
<reference evidence="2 3" key="1">
    <citation type="submission" date="2020-09" db="EMBL/GenBank/DDBJ databases">
        <title>Pseudoxanthomonas sp. CAU 1598 isolated from sand of Yaerae Beach.</title>
        <authorList>
            <person name="Kim W."/>
        </authorList>
    </citation>
    <scope>NUCLEOTIDE SEQUENCE [LARGE SCALE GENOMIC DNA]</scope>
    <source>
        <strain evidence="2 3">CAU 1598</strain>
    </source>
</reference>
<keyword evidence="1" id="KW-0732">Signal</keyword>
<dbReference type="RefSeq" id="WP_192028617.1">
    <property type="nucleotide sequence ID" value="NZ_JACYTR010000008.1"/>
</dbReference>
<comment type="caution">
    <text evidence="2">The sequence shown here is derived from an EMBL/GenBank/DDBJ whole genome shotgun (WGS) entry which is preliminary data.</text>
</comment>
<protein>
    <submittedName>
        <fullName evidence="2">PhnD/SsuA/transferrin family substrate-binding protein</fullName>
    </submittedName>
</protein>
<feature type="signal peptide" evidence="1">
    <location>
        <begin position="1"/>
        <end position="23"/>
    </location>
</feature>
<dbReference type="SUPFAM" id="SSF53850">
    <property type="entry name" value="Periplasmic binding protein-like II"/>
    <property type="match status" value="1"/>
</dbReference>
<evidence type="ECO:0000256" key="1">
    <source>
        <dbReference type="SAM" id="SignalP"/>
    </source>
</evidence>
<dbReference type="AlphaFoldDB" id="A0AAW3ZJ64"/>
<proteinExistence type="predicted"/>
<evidence type="ECO:0000313" key="3">
    <source>
        <dbReference type="Proteomes" id="UP000613768"/>
    </source>
</evidence>
<dbReference type="Proteomes" id="UP000613768">
    <property type="component" value="Unassembled WGS sequence"/>
</dbReference>
<dbReference type="EMBL" id="JACYTR010000008">
    <property type="protein sequence ID" value="MBD8525264.1"/>
    <property type="molecule type" value="Genomic_DNA"/>
</dbReference>
<name>A0AAW3ZJ64_9GAMM</name>
<dbReference type="Gene3D" id="3.40.190.10">
    <property type="entry name" value="Periplasmic binding protein-like II"/>
    <property type="match status" value="1"/>
</dbReference>
<evidence type="ECO:0000313" key="2">
    <source>
        <dbReference type="EMBL" id="MBD8525264.1"/>
    </source>
</evidence>
<gene>
    <name evidence="2" type="ORF">IFO71_05855</name>
</gene>
<organism evidence="2 3">
    <name type="scientific">Pseudomarimonas arenosa</name>
    <dbReference type="NCBI Taxonomy" id="2774145"/>
    <lineage>
        <taxon>Bacteria</taxon>
        <taxon>Pseudomonadati</taxon>
        <taxon>Pseudomonadota</taxon>
        <taxon>Gammaproteobacteria</taxon>
        <taxon>Lysobacterales</taxon>
        <taxon>Lysobacteraceae</taxon>
        <taxon>Pseudomarimonas</taxon>
    </lineage>
</organism>